<feature type="binding site" evidence="13">
    <location>
        <position position="161"/>
    </location>
    <ligand>
        <name>(R)-pantoate</name>
        <dbReference type="ChEBI" id="CHEBI:15980"/>
    </ligand>
</feature>
<dbReference type="PANTHER" id="PTHR21299">
    <property type="entry name" value="CYTIDYLATE KINASE/PANTOATE-BETA-ALANINE LIGASE"/>
    <property type="match status" value="1"/>
</dbReference>
<keyword evidence="15" id="KW-1185">Reference proteome</keyword>
<dbReference type="InterPro" id="IPR003721">
    <property type="entry name" value="Pantoate_ligase"/>
</dbReference>
<dbReference type="HAMAP" id="MF_00158">
    <property type="entry name" value="PanC"/>
    <property type="match status" value="1"/>
</dbReference>
<evidence type="ECO:0000256" key="1">
    <source>
        <dbReference type="ARBA" id="ARBA00004496"/>
    </source>
</evidence>
<name>A0A517ZAB8_9PLAN</name>
<sequence length="292" mass="32394">MLMSNPQELVVTTSPRELRTAVRRARSQGQRIGCVPTMGALHEGHVSLIRRAVEKCDFVVVWIFVNPTQFGEGEDLAKYPRPIDDDLKKCSEAGVRLVFMPTSEVIYPDGFSTWVEVSGLSDVLEGSSRPGHFRGVATVVLKLLNLIQPDVAFFGAKDYQQQTLIRRMVADLNLPVEIDVCPTVREEDGLAMSSRNAYLSAEERAAAVRLFEAMQMADARFREGATDVAAVQQEMWDHLNEPDLIEPDYAVIADPDTLELLTSPQSRMVTLIAARVGSTRLIDNQLIQLPPG</sequence>
<dbReference type="NCBIfam" id="TIGR00018">
    <property type="entry name" value="panC"/>
    <property type="match status" value="1"/>
</dbReference>
<dbReference type="InterPro" id="IPR004821">
    <property type="entry name" value="Cyt_trans-like"/>
</dbReference>
<evidence type="ECO:0000256" key="7">
    <source>
        <dbReference type="ARBA" id="ARBA00022598"/>
    </source>
</evidence>
<evidence type="ECO:0000256" key="6">
    <source>
        <dbReference type="ARBA" id="ARBA00022490"/>
    </source>
</evidence>
<dbReference type="PANTHER" id="PTHR21299:SF1">
    <property type="entry name" value="PANTOATE--BETA-ALANINE LIGASE"/>
    <property type="match status" value="1"/>
</dbReference>
<feature type="binding site" evidence="13">
    <location>
        <position position="69"/>
    </location>
    <ligand>
        <name>beta-alanine</name>
        <dbReference type="ChEBI" id="CHEBI:57966"/>
    </ligand>
</feature>
<comment type="pathway">
    <text evidence="2 13">Cofactor biosynthesis; (R)-pantothenate biosynthesis; (R)-pantothenate from (R)-pantoate and beta-alanine: step 1/1.</text>
</comment>
<evidence type="ECO:0000256" key="10">
    <source>
        <dbReference type="ARBA" id="ARBA00022840"/>
    </source>
</evidence>
<dbReference type="GO" id="GO:0004592">
    <property type="term" value="F:pantoate-beta-alanine ligase activity"/>
    <property type="evidence" value="ECO:0007669"/>
    <property type="project" value="UniProtKB-UniRule"/>
</dbReference>
<comment type="subunit">
    <text evidence="13">Homodimer.</text>
</comment>
<feature type="active site" description="Proton donor" evidence="13">
    <location>
        <position position="45"/>
    </location>
</feature>
<feature type="binding site" evidence="13">
    <location>
        <begin position="155"/>
        <end position="158"/>
    </location>
    <ligand>
        <name>ATP</name>
        <dbReference type="ChEBI" id="CHEBI:30616"/>
    </ligand>
</feature>
<dbReference type="UniPathway" id="UPA00028">
    <property type="reaction ID" value="UER00005"/>
</dbReference>
<gene>
    <name evidence="13 14" type="primary">panC</name>
    <name evidence="14" type="ORF">Mal4_37010</name>
</gene>
<dbReference type="Proteomes" id="UP000320496">
    <property type="component" value="Chromosome"/>
</dbReference>
<feature type="binding site" evidence="13">
    <location>
        <begin position="192"/>
        <end position="195"/>
    </location>
    <ligand>
        <name>ATP</name>
        <dbReference type="ChEBI" id="CHEBI:30616"/>
    </ligand>
</feature>
<keyword evidence="8 13" id="KW-0566">Pantothenate biosynthesis</keyword>
<comment type="miscellaneous">
    <text evidence="13">The reaction proceeds by a bi uni uni bi ping pong mechanism.</text>
</comment>
<dbReference type="Gene3D" id="3.30.1300.10">
    <property type="entry name" value="Pantoate-beta-alanine ligase, C-terminal domain"/>
    <property type="match status" value="1"/>
</dbReference>
<evidence type="ECO:0000256" key="13">
    <source>
        <dbReference type="HAMAP-Rule" id="MF_00158"/>
    </source>
</evidence>
<comment type="similarity">
    <text evidence="3 13">Belongs to the pantothenate synthetase family.</text>
</comment>
<keyword evidence="7 13" id="KW-0436">Ligase</keyword>
<feature type="binding site" evidence="13">
    <location>
        <position position="184"/>
    </location>
    <ligand>
        <name>ATP</name>
        <dbReference type="ChEBI" id="CHEBI:30616"/>
    </ligand>
</feature>
<dbReference type="GO" id="GO:0005524">
    <property type="term" value="F:ATP binding"/>
    <property type="evidence" value="ECO:0007669"/>
    <property type="project" value="UniProtKB-KW"/>
</dbReference>
<dbReference type="NCBIfam" id="TIGR00125">
    <property type="entry name" value="cyt_tran_rel"/>
    <property type="match status" value="1"/>
</dbReference>
<dbReference type="KEGG" id="mri:Mal4_37010"/>
<dbReference type="EMBL" id="CP036275">
    <property type="protein sequence ID" value="QDU39359.1"/>
    <property type="molecule type" value="Genomic_DNA"/>
</dbReference>
<dbReference type="Gene3D" id="3.40.50.620">
    <property type="entry name" value="HUPs"/>
    <property type="match status" value="1"/>
</dbReference>
<dbReference type="GO" id="GO:0015940">
    <property type="term" value="P:pantothenate biosynthetic process"/>
    <property type="evidence" value="ECO:0007669"/>
    <property type="project" value="UniProtKB-UniRule"/>
</dbReference>
<keyword evidence="9 13" id="KW-0547">Nucleotide-binding</keyword>
<feature type="binding site" evidence="13">
    <location>
        <position position="69"/>
    </location>
    <ligand>
        <name>(R)-pantoate</name>
        <dbReference type="ChEBI" id="CHEBI:15980"/>
    </ligand>
</feature>
<evidence type="ECO:0000256" key="12">
    <source>
        <dbReference type="ARBA" id="ARBA00055042"/>
    </source>
</evidence>
<evidence type="ECO:0000256" key="11">
    <source>
        <dbReference type="ARBA" id="ARBA00048258"/>
    </source>
</evidence>
<evidence type="ECO:0000313" key="15">
    <source>
        <dbReference type="Proteomes" id="UP000320496"/>
    </source>
</evidence>
<evidence type="ECO:0000256" key="8">
    <source>
        <dbReference type="ARBA" id="ARBA00022655"/>
    </source>
</evidence>
<dbReference type="SUPFAM" id="SSF52374">
    <property type="entry name" value="Nucleotidylyl transferase"/>
    <property type="match status" value="1"/>
</dbReference>
<dbReference type="FunFam" id="3.30.1300.10:FF:000001">
    <property type="entry name" value="Pantothenate synthetase"/>
    <property type="match status" value="1"/>
</dbReference>
<evidence type="ECO:0000313" key="14">
    <source>
        <dbReference type="EMBL" id="QDU39359.1"/>
    </source>
</evidence>
<proteinExistence type="inferred from homology"/>
<dbReference type="Pfam" id="PF02569">
    <property type="entry name" value="Pantoate_ligase"/>
    <property type="match status" value="1"/>
</dbReference>
<evidence type="ECO:0000256" key="2">
    <source>
        <dbReference type="ARBA" id="ARBA00004990"/>
    </source>
</evidence>
<feature type="binding site" evidence="13">
    <location>
        <begin position="38"/>
        <end position="45"/>
    </location>
    <ligand>
        <name>ATP</name>
        <dbReference type="ChEBI" id="CHEBI:30616"/>
    </ligand>
</feature>
<dbReference type="EC" id="6.3.2.1" evidence="4 13"/>
<protein>
    <recommendedName>
        <fullName evidence="5 13">Pantothenate synthetase</fullName>
        <shortName evidence="13">PS</shortName>
        <ecNumber evidence="4 13">6.3.2.1</ecNumber>
    </recommendedName>
    <alternativeName>
        <fullName evidence="13">Pantoate--beta-alanine ligase</fullName>
    </alternativeName>
    <alternativeName>
        <fullName evidence="13">Pantoate-activating enzyme</fullName>
    </alternativeName>
</protein>
<reference evidence="14 15" key="1">
    <citation type="submission" date="2019-02" db="EMBL/GenBank/DDBJ databases">
        <title>Deep-cultivation of Planctomycetes and their phenomic and genomic characterization uncovers novel biology.</title>
        <authorList>
            <person name="Wiegand S."/>
            <person name="Jogler M."/>
            <person name="Boedeker C."/>
            <person name="Pinto D."/>
            <person name="Vollmers J."/>
            <person name="Rivas-Marin E."/>
            <person name="Kohn T."/>
            <person name="Peeters S.H."/>
            <person name="Heuer A."/>
            <person name="Rast P."/>
            <person name="Oberbeckmann S."/>
            <person name="Bunk B."/>
            <person name="Jeske O."/>
            <person name="Meyerdierks A."/>
            <person name="Storesund J.E."/>
            <person name="Kallscheuer N."/>
            <person name="Luecker S."/>
            <person name="Lage O.M."/>
            <person name="Pohl T."/>
            <person name="Merkel B.J."/>
            <person name="Hornburger P."/>
            <person name="Mueller R.-W."/>
            <person name="Bruemmer F."/>
            <person name="Labrenz M."/>
            <person name="Spormann A.M."/>
            <person name="Op den Camp H."/>
            <person name="Overmann J."/>
            <person name="Amann R."/>
            <person name="Jetten M.S.M."/>
            <person name="Mascher T."/>
            <person name="Medema M.H."/>
            <person name="Devos D.P."/>
            <person name="Kaster A.-K."/>
            <person name="Ovreas L."/>
            <person name="Rohde M."/>
            <person name="Galperin M.Y."/>
            <person name="Jogler C."/>
        </authorList>
    </citation>
    <scope>NUCLEOTIDE SEQUENCE [LARGE SCALE GENOMIC DNA]</scope>
    <source>
        <strain evidence="14 15">Mal4</strain>
    </source>
</reference>
<comment type="function">
    <text evidence="12 13">Catalyzes the condensation of pantoate with beta-alanine in an ATP-dependent reaction via a pantoyl-adenylate intermediate.</text>
</comment>
<dbReference type="CDD" id="cd00560">
    <property type="entry name" value="PanC"/>
    <property type="match status" value="1"/>
</dbReference>
<evidence type="ECO:0000256" key="5">
    <source>
        <dbReference type="ARBA" id="ARBA00014155"/>
    </source>
</evidence>
<evidence type="ECO:0000256" key="4">
    <source>
        <dbReference type="ARBA" id="ARBA00012219"/>
    </source>
</evidence>
<dbReference type="FunFam" id="3.40.50.620:FF:000114">
    <property type="entry name" value="Pantothenate synthetase"/>
    <property type="match status" value="1"/>
</dbReference>
<dbReference type="InterPro" id="IPR014729">
    <property type="entry name" value="Rossmann-like_a/b/a_fold"/>
</dbReference>
<keyword evidence="10 13" id="KW-0067">ATP-binding</keyword>
<dbReference type="AlphaFoldDB" id="A0A517ZAB8"/>
<comment type="subcellular location">
    <subcellularLocation>
        <location evidence="1 13">Cytoplasm</location>
    </subcellularLocation>
</comment>
<dbReference type="InterPro" id="IPR042176">
    <property type="entry name" value="Pantoate_ligase_C"/>
</dbReference>
<dbReference type="GO" id="GO:0005829">
    <property type="term" value="C:cytosol"/>
    <property type="evidence" value="ECO:0007669"/>
    <property type="project" value="TreeGrafter"/>
</dbReference>
<comment type="catalytic activity">
    <reaction evidence="11 13">
        <text>(R)-pantoate + beta-alanine + ATP = (R)-pantothenate + AMP + diphosphate + H(+)</text>
        <dbReference type="Rhea" id="RHEA:10912"/>
        <dbReference type="ChEBI" id="CHEBI:15378"/>
        <dbReference type="ChEBI" id="CHEBI:15980"/>
        <dbReference type="ChEBI" id="CHEBI:29032"/>
        <dbReference type="ChEBI" id="CHEBI:30616"/>
        <dbReference type="ChEBI" id="CHEBI:33019"/>
        <dbReference type="ChEBI" id="CHEBI:57966"/>
        <dbReference type="ChEBI" id="CHEBI:456215"/>
        <dbReference type="EC" id="6.3.2.1"/>
    </reaction>
</comment>
<organism evidence="14 15">
    <name type="scientific">Maioricimonas rarisocia</name>
    <dbReference type="NCBI Taxonomy" id="2528026"/>
    <lineage>
        <taxon>Bacteria</taxon>
        <taxon>Pseudomonadati</taxon>
        <taxon>Planctomycetota</taxon>
        <taxon>Planctomycetia</taxon>
        <taxon>Planctomycetales</taxon>
        <taxon>Planctomycetaceae</taxon>
        <taxon>Maioricimonas</taxon>
    </lineage>
</organism>
<evidence type="ECO:0000256" key="9">
    <source>
        <dbReference type="ARBA" id="ARBA00022741"/>
    </source>
</evidence>
<keyword evidence="6 13" id="KW-0963">Cytoplasm</keyword>
<evidence type="ECO:0000256" key="3">
    <source>
        <dbReference type="ARBA" id="ARBA00009256"/>
    </source>
</evidence>
<accession>A0A517ZAB8</accession>